<comment type="caution">
    <text evidence="3">The sequence shown here is derived from an EMBL/GenBank/DDBJ whole genome shotgun (WGS) entry which is preliminary data.</text>
</comment>
<dbReference type="EMBL" id="JAVIJP010000061">
    <property type="protein sequence ID" value="KAL3621911.1"/>
    <property type="molecule type" value="Genomic_DNA"/>
</dbReference>
<evidence type="ECO:0000313" key="4">
    <source>
        <dbReference type="Proteomes" id="UP001632038"/>
    </source>
</evidence>
<dbReference type="InterPro" id="IPR019481">
    <property type="entry name" value="TFIIIC_triple_barrel"/>
</dbReference>
<keyword evidence="4" id="KW-1185">Reference proteome</keyword>
<sequence length="204" mass="22746">MSESPEKNPNQSSFISPTSSRFVTCCSDDSGSLEENKSSSHEMMESEDNEIMEEEEDYVLLDLDSISNQIHIPPNAPYVLSKNWETRISCWCFVLIILAVENPYGLDTLNPILIVDDKIKLIGEYVETIGTCLVFNESDADPIVHKESGPSDANLFSGRCIIDPKQTPAKQVNPIASLHKVLKFRLLLEADDGDKAEKQESKPP</sequence>
<accession>A0ABD3BY92</accession>
<gene>
    <name evidence="3" type="ORF">CASFOL_034107</name>
</gene>
<evidence type="ECO:0000259" key="2">
    <source>
        <dbReference type="Pfam" id="PF10419"/>
    </source>
</evidence>
<evidence type="ECO:0000313" key="3">
    <source>
        <dbReference type="EMBL" id="KAL3621911.1"/>
    </source>
</evidence>
<organism evidence="3 4">
    <name type="scientific">Castilleja foliolosa</name>
    <dbReference type="NCBI Taxonomy" id="1961234"/>
    <lineage>
        <taxon>Eukaryota</taxon>
        <taxon>Viridiplantae</taxon>
        <taxon>Streptophyta</taxon>
        <taxon>Embryophyta</taxon>
        <taxon>Tracheophyta</taxon>
        <taxon>Spermatophyta</taxon>
        <taxon>Magnoliopsida</taxon>
        <taxon>eudicotyledons</taxon>
        <taxon>Gunneridae</taxon>
        <taxon>Pentapetalae</taxon>
        <taxon>asterids</taxon>
        <taxon>lamiids</taxon>
        <taxon>Lamiales</taxon>
        <taxon>Orobanchaceae</taxon>
        <taxon>Pedicularideae</taxon>
        <taxon>Castillejinae</taxon>
        <taxon>Castilleja</taxon>
    </lineage>
</organism>
<feature type="region of interest" description="Disordered" evidence="1">
    <location>
        <begin position="1"/>
        <end position="45"/>
    </location>
</feature>
<dbReference type="InterPro" id="IPR042771">
    <property type="entry name" value="GTF3C6-like"/>
</dbReference>
<reference evidence="4" key="1">
    <citation type="journal article" date="2024" name="IScience">
        <title>Strigolactones Initiate the Formation of Haustorium-like Structures in Castilleja.</title>
        <authorList>
            <person name="Buerger M."/>
            <person name="Peterson D."/>
            <person name="Chory J."/>
        </authorList>
    </citation>
    <scope>NUCLEOTIDE SEQUENCE [LARGE SCALE GENOMIC DNA]</scope>
</reference>
<dbReference type="Pfam" id="PF10419">
    <property type="entry name" value="TFIIIC_sub6"/>
    <property type="match status" value="1"/>
</dbReference>
<name>A0ABD3BY92_9LAMI</name>
<feature type="compositionally biased region" description="Basic and acidic residues" evidence="1">
    <location>
        <begin position="34"/>
        <end position="44"/>
    </location>
</feature>
<dbReference type="PANTHER" id="PTHR21860:SF2">
    <property type="entry name" value="GENERAL TRANSCRIPTION FACTOR 3C POLYPEPTIDE 6"/>
    <property type="match status" value="1"/>
</dbReference>
<dbReference type="Proteomes" id="UP001632038">
    <property type="component" value="Unassembled WGS sequence"/>
</dbReference>
<dbReference type="PANTHER" id="PTHR21860">
    <property type="entry name" value="TRANSCRIPTION INITIATION FACTOR IIIC TFIIIC , POLYPEPTIDE 6-RELATED"/>
    <property type="match status" value="1"/>
</dbReference>
<evidence type="ECO:0000256" key="1">
    <source>
        <dbReference type="SAM" id="MobiDB-lite"/>
    </source>
</evidence>
<proteinExistence type="predicted"/>
<dbReference type="AlphaFoldDB" id="A0ABD3BY92"/>
<feature type="compositionally biased region" description="Polar residues" evidence="1">
    <location>
        <begin position="7"/>
        <end position="30"/>
    </location>
</feature>
<feature type="domain" description="Transcription factor TFIIIC triple barrel" evidence="2">
    <location>
        <begin position="105"/>
        <end position="185"/>
    </location>
</feature>
<protein>
    <recommendedName>
        <fullName evidence="2">Transcription factor TFIIIC triple barrel domain-containing protein</fullName>
    </recommendedName>
</protein>